<name>A0A327L5X8_9BRAD</name>
<proteinExistence type="predicted"/>
<comment type="caution">
    <text evidence="1">The sequence shown here is derived from an EMBL/GenBank/DDBJ whole genome shotgun (WGS) entry which is preliminary data.</text>
</comment>
<keyword evidence="2" id="KW-1185">Reference proteome</keyword>
<organism evidence="1 2">
    <name type="scientific">Rhodoplanes roseus</name>
    <dbReference type="NCBI Taxonomy" id="29409"/>
    <lineage>
        <taxon>Bacteria</taxon>
        <taxon>Pseudomonadati</taxon>
        <taxon>Pseudomonadota</taxon>
        <taxon>Alphaproteobacteria</taxon>
        <taxon>Hyphomicrobiales</taxon>
        <taxon>Nitrobacteraceae</taxon>
        <taxon>Rhodoplanes</taxon>
    </lineage>
</organism>
<reference evidence="1 2" key="1">
    <citation type="submission" date="2017-07" db="EMBL/GenBank/DDBJ databases">
        <title>Draft Genome Sequences of Select Purple Nonsulfur Bacteria.</title>
        <authorList>
            <person name="Lasarre B."/>
            <person name="Mckinlay J.B."/>
        </authorList>
    </citation>
    <scope>NUCLEOTIDE SEQUENCE [LARGE SCALE GENOMIC DNA]</scope>
    <source>
        <strain evidence="1 2">DSM 5909</strain>
    </source>
</reference>
<accession>A0A327L5X8</accession>
<protein>
    <submittedName>
        <fullName evidence="1">Uncharacterized protein</fullName>
    </submittedName>
</protein>
<dbReference type="RefSeq" id="WP_146604374.1">
    <property type="nucleotide sequence ID" value="NZ_NPEX01000019.1"/>
</dbReference>
<dbReference type="EMBL" id="NPEX01000019">
    <property type="protein sequence ID" value="RAI45283.1"/>
    <property type="molecule type" value="Genomic_DNA"/>
</dbReference>
<evidence type="ECO:0000313" key="1">
    <source>
        <dbReference type="EMBL" id="RAI45283.1"/>
    </source>
</evidence>
<evidence type="ECO:0000313" key="2">
    <source>
        <dbReference type="Proteomes" id="UP000249130"/>
    </source>
</evidence>
<dbReference type="Proteomes" id="UP000249130">
    <property type="component" value="Unassembled WGS sequence"/>
</dbReference>
<sequence>MLRTRSETPVETTRMRGADAVAAEAMLSGMRESGVCPSCGAIGPIAPLRSEFIESEEGGLGHVLHHWRCARCRHGWSTSVHMPIGEW</sequence>
<dbReference type="AlphaFoldDB" id="A0A327L5X8"/>
<gene>
    <name evidence="1" type="ORF">CH341_04610</name>
</gene>